<evidence type="ECO:0000313" key="2">
    <source>
        <dbReference type="EMBL" id="GAA2669129.1"/>
    </source>
</evidence>
<evidence type="ECO:0000256" key="1">
    <source>
        <dbReference type="SAM" id="SignalP"/>
    </source>
</evidence>
<sequence>MFSRKKTAVVVALMGGLTAAGLVAPQAHADATGLCTRDIQGNVTCLQRTTGTNEDGSYTLNQQQSCVPTSPVTLPAHGLLNPGTTQVGPAITCNNSAPVPAGDQMAPMD</sequence>
<evidence type="ECO:0000313" key="3">
    <source>
        <dbReference type="Proteomes" id="UP001500994"/>
    </source>
</evidence>
<feature type="chain" id="PRO_5047518015" description="Intersectin-EH binding protein Ibp1" evidence="1">
    <location>
        <begin position="30"/>
        <end position="109"/>
    </location>
</feature>
<gene>
    <name evidence="2" type="ORF">GCM10009864_43740</name>
</gene>
<evidence type="ECO:0008006" key="4">
    <source>
        <dbReference type="Google" id="ProtNLM"/>
    </source>
</evidence>
<name>A0ABP6EIT0_9ACTN</name>
<dbReference type="Proteomes" id="UP001500994">
    <property type="component" value="Unassembled WGS sequence"/>
</dbReference>
<dbReference type="RefSeq" id="WP_344578561.1">
    <property type="nucleotide sequence ID" value="NZ_BAAARK010000014.1"/>
</dbReference>
<accession>A0ABP6EIT0</accession>
<keyword evidence="1" id="KW-0732">Signal</keyword>
<dbReference type="EMBL" id="BAAARK010000014">
    <property type="protein sequence ID" value="GAA2669129.1"/>
    <property type="molecule type" value="Genomic_DNA"/>
</dbReference>
<reference evidence="3" key="1">
    <citation type="journal article" date="2019" name="Int. J. Syst. Evol. Microbiol.">
        <title>The Global Catalogue of Microorganisms (GCM) 10K type strain sequencing project: providing services to taxonomists for standard genome sequencing and annotation.</title>
        <authorList>
            <consortium name="The Broad Institute Genomics Platform"/>
            <consortium name="The Broad Institute Genome Sequencing Center for Infectious Disease"/>
            <person name="Wu L."/>
            <person name="Ma J."/>
        </authorList>
    </citation>
    <scope>NUCLEOTIDE SEQUENCE [LARGE SCALE GENOMIC DNA]</scope>
    <source>
        <strain evidence="3">JCM 16374</strain>
    </source>
</reference>
<protein>
    <recommendedName>
        <fullName evidence="4">Intersectin-EH binding protein Ibp1</fullName>
    </recommendedName>
</protein>
<keyword evidence="3" id="KW-1185">Reference proteome</keyword>
<proteinExistence type="predicted"/>
<organism evidence="2 3">
    <name type="scientific">Streptomyces lunalinharesii</name>
    <dbReference type="NCBI Taxonomy" id="333384"/>
    <lineage>
        <taxon>Bacteria</taxon>
        <taxon>Bacillati</taxon>
        <taxon>Actinomycetota</taxon>
        <taxon>Actinomycetes</taxon>
        <taxon>Kitasatosporales</taxon>
        <taxon>Streptomycetaceae</taxon>
        <taxon>Streptomyces</taxon>
    </lineage>
</organism>
<comment type="caution">
    <text evidence="2">The sequence shown here is derived from an EMBL/GenBank/DDBJ whole genome shotgun (WGS) entry which is preliminary data.</text>
</comment>
<feature type="signal peptide" evidence="1">
    <location>
        <begin position="1"/>
        <end position="29"/>
    </location>
</feature>